<dbReference type="Pfam" id="PF05037">
    <property type="entry name" value="DUF669"/>
    <property type="match status" value="1"/>
</dbReference>
<evidence type="ECO:0000313" key="1">
    <source>
        <dbReference type="EMBL" id="QJA66349.1"/>
    </source>
</evidence>
<organism evidence="1">
    <name type="scientific">viral metagenome</name>
    <dbReference type="NCBI Taxonomy" id="1070528"/>
    <lineage>
        <taxon>unclassified sequences</taxon>
        <taxon>metagenomes</taxon>
        <taxon>organismal metagenomes</taxon>
    </lineage>
</organism>
<accession>A0A6M3J8C9</accession>
<dbReference type="AlphaFoldDB" id="A0A6M3J8C9"/>
<sequence>MASNEQVDPLAEMDQAYQDAEAPEYGGAVPDGTYVARVVDADVTESRSSGNLLLKWELEVLVGHMIGRKIWKNNVIAKSDGQGGYVPDEGVKYLKGDLARVGIVLDSLPSLRQRKEELKGKVVEVSLKTKGTFQATYVNREVDDPAFKAAAPAPAGGGGVGVEGDVPF</sequence>
<protein>
    <submittedName>
        <fullName evidence="1">Uncharacterized protein</fullName>
    </submittedName>
</protein>
<reference evidence="1" key="1">
    <citation type="submission" date="2020-03" db="EMBL/GenBank/DDBJ databases">
        <title>The deep terrestrial virosphere.</title>
        <authorList>
            <person name="Holmfeldt K."/>
            <person name="Nilsson E."/>
            <person name="Simone D."/>
            <person name="Lopez-Fernandez M."/>
            <person name="Wu X."/>
            <person name="de Brujin I."/>
            <person name="Lundin D."/>
            <person name="Andersson A."/>
            <person name="Bertilsson S."/>
            <person name="Dopson M."/>
        </authorList>
    </citation>
    <scope>NUCLEOTIDE SEQUENCE</scope>
    <source>
        <strain evidence="1">MM415B00355</strain>
    </source>
</reference>
<gene>
    <name evidence="1" type="ORF">MM415B00355_0049</name>
</gene>
<dbReference type="InterPro" id="IPR007731">
    <property type="entry name" value="DUF669"/>
</dbReference>
<proteinExistence type="predicted"/>
<name>A0A6M3J8C9_9ZZZZ</name>
<dbReference type="EMBL" id="MT141553">
    <property type="protein sequence ID" value="QJA66349.1"/>
    <property type="molecule type" value="Genomic_DNA"/>
</dbReference>